<dbReference type="NCBIfam" id="TIGR04197">
    <property type="entry name" value="T7SS_SACOL2603"/>
    <property type="match status" value="1"/>
</dbReference>
<reference evidence="1 2" key="1">
    <citation type="submission" date="2020-02" db="EMBL/GenBank/DDBJ databases">
        <title>Draft genome sequence of Lactococcus sp. Hs30E4-3.</title>
        <authorList>
            <person name="Noda S."/>
            <person name="Yuki M."/>
            <person name="Ohkuma M."/>
        </authorList>
    </citation>
    <scope>NUCLEOTIDE SEQUENCE [LARGE SCALE GENOMIC DNA]</scope>
    <source>
        <strain evidence="1 2">Hs30E4-3</strain>
    </source>
</reference>
<protein>
    <submittedName>
        <fullName evidence="1">Type VII secretion protein</fullName>
    </submittedName>
</protein>
<dbReference type="AlphaFoldDB" id="A0A6A0B9J2"/>
<proteinExistence type="predicted"/>
<dbReference type="InterPro" id="IPR021477">
    <property type="entry name" value="TVIIS_effector_SACOL2603_fam"/>
</dbReference>
<sequence>MGNTPLKSNVGTAQAKATSLKNAVTDILEFCVVTQDSQTTVSGNMTAYEAIQKEDSLSKQVGLAVKSASENIHSVAIEFEALDKELGNIFKPNYDLLGDLK</sequence>
<accession>A0A6A0B9J2</accession>
<dbReference type="RefSeq" id="WP_172206975.1">
    <property type="nucleotide sequence ID" value="NZ_BLLI01000001.1"/>
</dbReference>
<organism evidence="1 2">
    <name type="scientific">Pseudolactococcus hodotermopsidis</name>
    <dbReference type="NCBI Taxonomy" id="2709157"/>
    <lineage>
        <taxon>Bacteria</taxon>
        <taxon>Bacillati</taxon>
        <taxon>Bacillota</taxon>
        <taxon>Bacilli</taxon>
        <taxon>Lactobacillales</taxon>
        <taxon>Streptococcaceae</taxon>
        <taxon>Pseudolactococcus</taxon>
    </lineage>
</organism>
<gene>
    <name evidence="1" type="ORF">Hs30E_00170</name>
</gene>
<name>A0A6A0B9J2_9LACT</name>
<dbReference type="Proteomes" id="UP000480303">
    <property type="component" value="Unassembled WGS sequence"/>
</dbReference>
<dbReference type="EMBL" id="BLLI01000001">
    <property type="protein sequence ID" value="GFH41466.1"/>
    <property type="molecule type" value="Genomic_DNA"/>
</dbReference>
<evidence type="ECO:0000313" key="1">
    <source>
        <dbReference type="EMBL" id="GFH41466.1"/>
    </source>
</evidence>
<comment type="caution">
    <text evidence="1">The sequence shown here is derived from an EMBL/GenBank/DDBJ whole genome shotgun (WGS) entry which is preliminary data.</text>
</comment>
<keyword evidence="2" id="KW-1185">Reference proteome</keyword>
<evidence type="ECO:0000313" key="2">
    <source>
        <dbReference type="Proteomes" id="UP000480303"/>
    </source>
</evidence>